<evidence type="ECO:0000313" key="3">
    <source>
        <dbReference type="Proteomes" id="UP000054937"/>
    </source>
</evidence>
<feature type="region of interest" description="Disordered" evidence="1">
    <location>
        <begin position="203"/>
        <end position="240"/>
    </location>
</feature>
<feature type="compositionally biased region" description="Polar residues" evidence="1">
    <location>
        <begin position="205"/>
        <end position="240"/>
    </location>
</feature>
<dbReference type="AlphaFoldDB" id="A0A0V0QGI0"/>
<gene>
    <name evidence="2" type="ORF">PPERSA_11772</name>
</gene>
<comment type="caution">
    <text evidence="2">The sequence shown here is derived from an EMBL/GenBank/DDBJ whole genome shotgun (WGS) entry which is preliminary data.</text>
</comment>
<accession>A0A0V0QGI0</accession>
<sequence length="400" mass="47546">MVKKLEDITYIEFQYLKKRHSKKFIDFEDIQDTVKSVANFLETKMPSDKKIQKSLDKYQFLGNPDLKLVENKEQQELDYQVFRDLLFDLFNLENDTSKQIKYNFSHLQRQAEKQEEFMKQMDNFITHAKISGENESMASSKRSYNTQNTQKKEKNSLSQIERQNTYNSIKSIESYLQEREVTYDQDGFRTVVTTIEPKIKEKRSTLTNLNDQHQKPIQNTYMTQSQNDKGKNSQSLQSGNRMKNSAVYNKNQTQNQSLKNLEGIQSARQHQEDAQNVHIFMPYSRNLGKNNTQMVQNSQEFSKFQMDSKMGKKRRESHNLKRYDDPYQQKIMNNILGNQNIRAQRYNKMEKEQEKLGDSDIKKFQKKFNQNVIDSLLKEQQMERSNQKIKSQFSIKQTQV</sequence>
<proteinExistence type="predicted"/>
<dbReference type="EMBL" id="LDAU01000171">
    <property type="protein sequence ID" value="KRX01325.1"/>
    <property type="molecule type" value="Genomic_DNA"/>
</dbReference>
<evidence type="ECO:0000313" key="2">
    <source>
        <dbReference type="EMBL" id="KRX01325.1"/>
    </source>
</evidence>
<dbReference type="InParanoid" id="A0A0V0QGI0"/>
<evidence type="ECO:0000256" key="1">
    <source>
        <dbReference type="SAM" id="MobiDB-lite"/>
    </source>
</evidence>
<feature type="compositionally biased region" description="Polar residues" evidence="1">
    <location>
        <begin position="133"/>
        <end position="149"/>
    </location>
</feature>
<name>A0A0V0QGI0_PSEPJ</name>
<protein>
    <submittedName>
        <fullName evidence="2">Uncharacterized protein</fullName>
    </submittedName>
</protein>
<reference evidence="2 3" key="1">
    <citation type="journal article" date="2015" name="Sci. Rep.">
        <title>Genome of the facultative scuticociliatosis pathogen Pseudocohnilembus persalinus provides insight into its virulence through horizontal gene transfer.</title>
        <authorList>
            <person name="Xiong J."/>
            <person name="Wang G."/>
            <person name="Cheng J."/>
            <person name="Tian M."/>
            <person name="Pan X."/>
            <person name="Warren A."/>
            <person name="Jiang C."/>
            <person name="Yuan D."/>
            <person name="Miao W."/>
        </authorList>
    </citation>
    <scope>NUCLEOTIDE SEQUENCE [LARGE SCALE GENOMIC DNA]</scope>
    <source>
        <strain evidence="2">36N120E</strain>
    </source>
</reference>
<keyword evidence="3" id="KW-1185">Reference proteome</keyword>
<dbReference type="Proteomes" id="UP000054937">
    <property type="component" value="Unassembled WGS sequence"/>
</dbReference>
<organism evidence="2 3">
    <name type="scientific">Pseudocohnilembus persalinus</name>
    <name type="common">Ciliate</name>
    <dbReference type="NCBI Taxonomy" id="266149"/>
    <lineage>
        <taxon>Eukaryota</taxon>
        <taxon>Sar</taxon>
        <taxon>Alveolata</taxon>
        <taxon>Ciliophora</taxon>
        <taxon>Intramacronucleata</taxon>
        <taxon>Oligohymenophorea</taxon>
        <taxon>Scuticociliatia</taxon>
        <taxon>Philasterida</taxon>
        <taxon>Pseudocohnilembidae</taxon>
        <taxon>Pseudocohnilembus</taxon>
    </lineage>
</organism>
<feature type="region of interest" description="Disordered" evidence="1">
    <location>
        <begin position="130"/>
        <end position="162"/>
    </location>
</feature>